<accession>A0A813GD79</accession>
<dbReference type="Proteomes" id="UP000654075">
    <property type="component" value="Unassembled WGS sequence"/>
</dbReference>
<dbReference type="EMBL" id="CAJNNV010027901">
    <property type="protein sequence ID" value="CAE8622145.1"/>
    <property type="molecule type" value="Genomic_DNA"/>
</dbReference>
<sequence>PPKRAGRQPVVAGAPPAWLFAEAARVATDEAVQVLARIHGRSPSLGQGLRSPMAPVPPR</sequence>
<name>A0A813GD79_POLGL</name>
<comment type="caution">
    <text evidence="2">The sequence shown here is derived from an EMBL/GenBank/DDBJ whole genome shotgun (WGS) entry which is preliminary data.</text>
</comment>
<proteinExistence type="predicted"/>
<keyword evidence="3" id="KW-1185">Reference proteome</keyword>
<evidence type="ECO:0000313" key="3">
    <source>
        <dbReference type="Proteomes" id="UP000654075"/>
    </source>
</evidence>
<reference evidence="2" key="1">
    <citation type="submission" date="2021-02" db="EMBL/GenBank/DDBJ databases">
        <authorList>
            <person name="Dougan E. K."/>
            <person name="Rhodes N."/>
            <person name="Thang M."/>
            <person name="Chan C."/>
        </authorList>
    </citation>
    <scope>NUCLEOTIDE SEQUENCE</scope>
</reference>
<dbReference type="AlphaFoldDB" id="A0A813GD79"/>
<feature type="non-terminal residue" evidence="2">
    <location>
        <position position="59"/>
    </location>
</feature>
<gene>
    <name evidence="2" type="ORF">PGLA1383_LOCUS39647</name>
</gene>
<feature type="non-terminal residue" evidence="2">
    <location>
        <position position="1"/>
    </location>
</feature>
<organism evidence="2 3">
    <name type="scientific">Polarella glacialis</name>
    <name type="common">Dinoflagellate</name>
    <dbReference type="NCBI Taxonomy" id="89957"/>
    <lineage>
        <taxon>Eukaryota</taxon>
        <taxon>Sar</taxon>
        <taxon>Alveolata</taxon>
        <taxon>Dinophyceae</taxon>
        <taxon>Suessiales</taxon>
        <taxon>Suessiaceae</taxon>
        <taxon>Polarella</taxon>
    </lineage>
</organism>
<feature type="region of interest" description="Disordered" evidence="1">
    <location>
        <begin position="40"/>
        <end position="59"/>
    </location>
</feature>
<evidence type="ECO:0000313" key="2">
    <source>
        <dbReference type="EMBL" id="CAE8622145.1"/>
    </source>
</evidence>
<protein>
    <submittedName>
        <fullName evidence="2">Uncharacterized protein</fullName>
    </submittedName>
</protein>
<evidence type="ECO:0000256" key="1">
    <source>
        <dbReference type="SAM" id="MobiDB-lite"/>
    </source>
</evidence>